<dbReference type="EMBL" id="JZWS03000041">
    <property type="protein sequence ID" value="MEW9492496.1"/>
    <property type="molecule type" value="Genomic_DNA"/>
</dbReference>
<evidence type="ECO:0000313" key="1">
    <source>
        <dbReference type="EMBL" id="MEW9492496.1"/>
    </source>
</evidence>
<comment type="caution">
    <text evidence="1">The sequence shown here is derived from an EMBL/GenBank/DDBJ whole genome shotgun (WGS) entry which is preliminary data.</text>
</comment>
<accession>A0ACC6TRH4</accession>
<organism evidence="1 2">
    <name type="scientific">Candidatus Aramenus sulfurataquae</name>
    <dbReference type="NCBI Taxonomy" id="1326980"/>
    <lineage>
        <taxon>Archaea</taxon>
        <taxon>Thermoproteota</taxon>
        <taxon>Thermoprotei</taxon>
        <taxon>Sulfolobales</taxon>
        <taxon>Sulfolobaceae</taxon>
        <taxon>Candidatus Aramenus</taxon>
    </lineage>
</organism>
<reference evidence="1" key="1">
    <citation type="submission" date="2024-07" db="EMBL/GenBank/DDBJ databases">
        <title>Metagenome and Metagenome-Assembled Genomes of Archaea from a hot spring from the geothermal field of Los Azufres, Mexico.</title>
        <authorList>
            <person name="Marin-Paredes R."/>
            <person name="Martinez-Romero E."/>
            <person name="Servin-Garciduenas L.E."/>
        </authorList>
    </citation>
    <scope>NUCLEOTIDE SEQUENCE</scope>
    <source>
        <strain evidence="1">AZ1-454</strain>
    </source>
</reference>
<dbReference type="Proteomes" id="UP000053480">
    <property type="component" value="Unassembled WGS sequence"/>
</dbReference>
<sequence>MKTLIIGASGQLGLELSSLFPEAVKTYSSFEIPGGVKLDVTDFPRLEDLILKVRPDAVINASAFTDVDGCEKDRQKAIKVNAEAVKHIVRASRVVEAYVVHVSTDYVFDGERGLYSELDLPHPINYYGLSKLLGEAYALSYDDSLVVRTSGVFRHKGFPTFVYKTLKSGNVVNAYKGYYSPISARLLAEAIKELVDMRKTGLIHVAGERISRYDLAMKVAELFNLPKLVKEVDNVKGWIAKRPFDSSLDVTKARKLLSTEFYSLEENLKYMVVS</sequence>
<gene>
    <name evidence="1" type="ORF">TQ35_0009915</name>
</gene>
<proteinExistence type="predicted"/>
<name>A0ACC6TRH4_9CREN</name>
<evidence type="ECO:0000313" key="2">
    <source>
        <dbReference type="Proteomes" id="UP000053480"/>
    </source>
</evidence>
<protein>
    <submittedName>
        <fullName evidence="1">NAD(P)-dependent oxidoreductase</fullName>
    </submittedName>
</protein>